<dbReference type="Gene3D" id="3.40.50.410">
    <property type="entry name" value="von Willebrand factor, type A domain"/>
    <property type="match status" value="1"/>
</dbReference>
<feature type="chain" id="PRO_5032920644" evidence="2">
    <location>
        <begin position="26"/>
        <end position="1441"/>
    </location>
</feature>
<dbReference type="FunFam" id="3.30.450.20:FF:000024">
    <property type="entry name" value="VWFA and cache domain-containing protein 1"/>
    <property type="match status" value="1"/>
</dbReference>
<dbReference type="PANTHER" id="PTHR10166:SF68">
    <property type="entry name" value="VWFA AND CACHE DOMAIN-CONTAINING PROTEIN 1"/>
    <property type="match status" value="1"/>
</dbReference>
<gene>
    <name evidence="4" type="ORF">SPHA_36612</name>
</gene>
<dbReference type="InterPro" id="IPR036465">
    <property type="entry name" value="vWFA_dom_sf"/>
</dbReference>
<feature type="compositionally biased region" description="Basic residues" evidence="1">
    <location>
        <begin position="101"/>
        <end position="119"/>
    </location>
</feature>
<feature type="region of interest" description="Disordered" evidence="1">
    <location>
        <begin position="31"/>
        <end position="162"/>
    </location>
</feature>
<dbReference type="GO" id="GO:0005245">
    <property type="term" value="F:voltage-gated calcium channel activity"/>
    <property type="evidence" value="ECO:0007669"/>
    <property type="project" value="TreeGrafter"/>
</dbReference>
<evidence type="ECO:0000256" key="2">
    <source>
        <dbReference type="SAM" id="SignalP"/>
    </source>
</evidence>
<evidence type="ECO:0000259" key="3">
    <source>
        <dbReference type="PROSITE" id="PS50234"/>
    </source>
</evidence>
<dbReference type="SUPFAM" id="SSF53300">
    <property type="entry name" value="vWA-like"/>
    <property type="match status" value="1"/>
</dbReference>
<organism evidence="4 5">
    <name type="scientific">Acanthosepion pharaonis</name>
    <name type="common">Pharaoh cuttlefish</name>
    <name type="synonym">Sepia pharaonis</name>
    <dbReference type="NCBI Taxonomy" id="158019"/>
    <lineage>
        <taxon>Eukaryota</taxon>
        <taxon>Metazoa</taxon>
        <taxon>Spiralia</taxon>
        <taxon>Lophotrochozoa</taxon>
        <taxon>Mollusca</taxon>
        <taxon>Cephalopoda</taxon>
        <taxon>Coleoidea</taxon>
        <taxon>Decapodiformes</taxon>
        <taxon>Sepiida</taxon>
        <taxon>Sepiina</taxon>
        <taxon>Sepiidae</taxon>
        <taxon>Acanthosepion</taxon>
    </lineage>
</organism>
<dbReference type="Gene3D" id="3.30.450.20">
    <property type="entry name" value="PAS domain"/>
    <property type="match status" value="2"/>
</dbReference>
<feature type="compositionally biased region" description="Basic and acidic residues" evidence="1">
    <location>
        <begin position="134"/>
        <end position="146"/>
    </location>
</feature>
<feature type="region of interest" description="Disordered" evidence="1">
    <location>
        <begin position="1371"/>
        <end position="1402"/>
    </location>
</feature>
<evidence type="ECO:0000256" key="1">
    <source>
        <dbReference type="SAM" id="MobiDB-lite"/>
    </source>
</evidence>
<dbReference type="InterPro" id="IPR002035">
    <property type="entry name" value="VWF_A"/>
</dbReference>
<dbReference type="GO" id="GO:0005891">
    <property type="term" value="C:voltage-gated calcium channel complex"/>
    <property type="evidence" value="ECO:0007669"/>
    <property type="project" value="TreeGrafter"/>
</dbReference>
<keyword evidence="2" id="KW-0732">Signal</keyword>
<keyword evidence="5" id="KW-1185">Reference proteome</keyword>
<proteinExistence type="predicted"/>
<dbReference type="PANTHER" id="PTHR10166">
    <property type="entry name" value="VOLTAGE-DEPENDENT CALCIUM CHANNEL SUBUNIT ALPHA-2/DELTA-RELATED"/>
    <property type="match status" value="1"/>
</dbReference>
<feature type="compositionally biased region" description="Low complexity" evidence="1">
    <location>
        <begin position="50"/>
        <end position="77"/>
    </location>
</feature>
<dbReference type="OrthoDB" id="10009339at2759"/>
<dbReference type="InterPro" id="IPR051173">
    <property type="entry name" value="Ca_channel_alpha-2/delta"/>
</dbReference>
<sequence length="1441" mass="162987">MALKKYFFIVGLLFQFTAIFLCTLADSNNNNNSSSSNGIDWMKNKNMEASPSASPSSVSWSMVGSSTWSPSSSVPSGLGPGGTQSVKTPISSPSSGDGRRPNSRRKQERHRQQKSKPKQKQQSNPVVSDDEEDPTKKVPEKDKETLPHQQQHPRRVKDLYDDGYYRDNSLSKQEAINPKDFGGIIIEHQAQRLSAHLRRLTNEEIGVTTMQAIYDSLPYTTTSRDDEKKLDVIADRLRERFDNYIKVLGTNKITVEHLYKFHVKQPVTRRLNCCNLPFNELIPQSQYRCKISIRNSCDLLPPNLPHGAFNPGRNLTDVWRNNVQYFPSLKWQYFISVQGVHNEYPANTFEWSKDCLNVHDVRHRDVFVSTIRPQRKHLVILMDHGISLSLSQLLTAKAVAKHLLESLSENDYVGVIGLADLPTYPRADSCLPHTMVQATYETRLYFNKFLDGLKKEKSAANHSLGFQYAFEMIENSVKMTEKDDRVMIMYISRGLLSSLAEARDVLDTIAYHNNKLHFNVIINTYAVIDDAKPIMYEKTFLQDIADQNYGKYDIPFANSSSVLRGMMVAINKTKDLSSTVGKFYLPLNQSDKYLPVFSLPYTDEADKALTMSISQACIHEGDLIGVVGVDLHMEDIAQDITYFNQEEDSYAFIINTDGYTIMHPSFSRPIKTRLQPMHTDIKHFENVPDFQRIRAAILQKEQGTEIAHLTPVNKTDSSASHSEVGGKSFVTYSWRKIDKVPYIVIIKTRTDKKEKRQMKKLHVLTPELVYHRLDLLPTNNMCVHLKQLSTLDISTVFLAANSFINPFEHLSQEETRRMVQGYIAFLKDNTRLIQNPGLKDQIRNDVAATARINNEWVRRFHTSQLNDYIIRRYVATPSGSFRVYPGTLMDKTYDPTKRAWFERALAFPGFVTLAAPYLDVGGAGYIVTVSHTIFEGKRAALHSPQDKVAAVMGMDVTLGYFYKILAEKVPACEQPTVRCFIMDDSGYLISHPDLIEPNRKGPVEQQHITHKEPLIANDILNHRGFVQKKLCNRYNDRTVQRFYNFNTSLDGVLTNLVHGEHCARYQITQIPGTNAFLGIVNHTCDTATAFCPCSMIDRLCLNCHRMEQSECECPCECPLEMNFCTGGLLEEDDDNPSCLRYPEEGKLAEVSLDLTEKLQQCYLPKCDERKTKMSCLGVLGCEWCEMEEKDGVNTRLSQSYCASQSVCFGGILGAQTPYGDQLLQQLSLDSEPVNVKTTPVGPVAGGIMGIFLVLALSVYCYRHHVHRTSHQYVTSLPENQARMSHYYYETEEPEPHEEIGTGHTNFVLAPFENPASISPYRVNTTYRRPAGGDSDHGYSTMTPHEDSEHASLPCLEPLLIGKDRFKPPTYPSSKAPVIPPPPMICSRRSRSPTPPQTRLSTYTPIPEQTLLPSQQTVVGTTIPEGSHSIVANVQVHVVDAH</sequence>
<dbReference type="EMBL" id="CAHIKZ030001605">
    <property type="protein sequence ID" value="CAE1269482.1"/>
    <property type="molecule type" value="Genomic_DNA"/>
</dbReference>
<dbReference type="Pfam" id="PF22673">
    <property type="entry name" value="MCP-like_PDC_1"/>
    <property type="match status" value="1"/>
</dbReference>
<evidence type="ECO:0000313" key="5">
    <source>
        <dbReference type="Proteomes" id="UP000597762"/>
    </source>
</evidence>
<dbReference type="PROSITE" id="PS50234">
    <property type="entry name" value="VWFA"/>
    <property type="match status" value="1"/>
</dbReference>
<feature type="compositionally biased region" description="Polar residues" evidence="1">
    <location>
        <begin position="83"/>
        <end position="95"/>
    </location>
</feature>
<reference evidence="4" key="1">
    <citation type="submission" date="2021-01" db="EMBL/GenBank/DDBJ databases">
        <authorList>
            <person name="Li R."/>
            <person name="Bekaert M."/>
        </authorList>
    </citation>
    <scope>NUCLEOTIDE SEQUENCE</scope>
    <source>
        <strain evidence="4">Farmed</strain>
    </source>
</reference>
<feature type="signal peptide" evidence="2">
    <location>
        <begin position="1"/>
        <end position="25"/>
    </location>
</feature>
<comment type="caution">
    <text evidence="4">The sequence shown here is derived from an EMBL/GenBank/DDBJ whole genome shotgun (WGS) entry which is preliminary data.</text>
</comment>
<name>A0A812CIE4_ACAPH</name>
<accession>A0A812CIE4</accession>
<protein>
    <submittedName>
        <fullName evidence="4">VWFA and cache domain-containing protein 1</fullName>
    </submittedName>
</protein>
<dbReference type="Proteomes" id="UP000597762">
    <property type="component" value="Unassembled WGS sequence"/>
</dbReference>
<evidence type="ECO:0000313" key="4">
    <source>
        <dbReference type="EMBL" id="CAE1269482.1"/>
    </source>
</evidence>
<feature type="domain" description="VWFA" evidence="3">
    <location>
        <begin position="377"/>
        <end position="570"/>
    </location>
</feature>